<feature type="region of interest" description="Disordered" evidence="1">
    <location>
        <begin position="1"/>
        <end position="25"/>
    </location>
</feature>
<name>A0A516R8G3_STRST</name>
<gene>
    <name evidence="2" type="ORF">FH965_16265</name>
</gene>
<reference evidence="2 3" key="1">
    <citation type="journal article" date="2019" name="J. Ind. Microbiol. Biotechnol.">
        <title>The complete genomic sequence of Streptomyces spectabilis NRRL-2792 and identification of secondary metabolite biosynthetic gene clusters.</title>
        <authorList>
            <person name="Sinha A."/>
            <person name="Phillips-Salemka S."/>
            <person name="Niraula T.A."/>
            <person name="Short K.A."/>
            <person name="Niraula N.P."/>
        </authorList>
    </citation>
    <scope>NUCLEOTIDE SEQUENCE [LARGE SCALE GENOMIC DNA]</scope>
    <source>
        <strain evidence="2 3">NRRL 2792</strain>
    </source>
</reference>
<evidence type="ECO:0000256" key="1">
    <source>
        <dbReference type="SAM" id="MobiDB-lite"/>
    </source>
</evidence>
<proteinExistence type="predicted"/>
<protein>
    <submittedName>
        <fullName evidence="2">Uncharacterized protein</fullName>
    </submittedName>
</protein>
<evidence type="ECO:0000313" key="2">
    <source>
        <dbReference type="EMBL" id="QDQ11935.1"/>
    </source>
</evidence>
<accession>A0A516R8G3</accession>
<sequence>MPLPEPRAPFPRDRPLPSLPSVAGPLPSVVRPLPPVSRPVPSVSRACGSASAVSLFGRLPSARDRSLAAS</sequence>
<organism evidence="2 3">
    <name type="scientific">Streptomyces spectabilis</name>
    <dbReference type="NCBI Taxonomy" id="68270"/>
    <lineage>
        <taxon>Bacteria</taxon>
        <taxon>Bacillati</taxon>
        <taxon>Actinomycetota</taxon>
        <taxon>Actinomycetes</taxon>
        <taxon>Kitasatosporales</taxon>
        <taxon>Streptomycetaceae</taxon>
        <taxon>Streptomyces</taxon>
    </lineage>
</organism>
<dbReference type="EMBL" id="CP040916">
    <property type="protein sequence ID" value="QDQ11935.1"/>
    <property type="molecule type" value="Genomic_DNA"/>
</dbReference>
<dbReference type="AlphaFoldDB" id="A0A516R8G3"/>
<evidence type="ECO:0000313" key="3">
    <source>
        <dbReference type="Proteomes" id="UP000316806"/>
    </source>
</evidence>
<dbReference type="Proteomes" id="UP000316806">
    <property type="component" value="Chromosome"/>
</dbReference>